<proteinExistence type="predicted"/>
<name>A0A9P0EBW0_NEZVI</name>
<sequence>MDLEEVESRVTNAVETVTLRRHIHHLIPNIFLVDNYLMRMIRRSRQSVFNSGKVIQWMRRMLRQDDLKYQAIEHPKLLLVCELRDEPYEHPDFVRERNTY</sequence>
<evidence type="ECO:0000313" key="2">
    <source>
        <dbReference type="Proteomes" id="UP001152798"/>
    </source>
</evidence>
<dbReference type="AlphaFoldDB" id="A0A9P0EBW0"/>
<protein>
    <submittedName>
        <fullName evidence="1">Uncharacterized protein</fullName>
    </submittedName>
</protein>
<evidence type="ECO:0000313" key="1">
    <source>
        <dbReference type="EMBL" id="CAH1393593.1"/>
    </source>
</evidence>
<organism evidence="1 2">
    <name type="scientific">Nezara viridula</name>
    <name type="common">Southern green stink bug</name>
    <name type="synonym">Cimex viridulus</name>
    <dbReference type="NCBI Taxonomy" id="85310"/>
    <lineage>
        <taxon>Eukaryota</taxon>
        <taxon>Metazoa</taxon>
        <taxon>Ecdysozoa</taxon>
        <taxon>Arthropoda</taxon>
        <taxon>Hexapoda</taxon>
        <taxon>Insecta</taxon>
        <taxon>Pterygota</taxon>
        <taxon>Neoptera</taxon>
        <taxon>Paraneoptera</taxon>
        <taxon>Hemiptera</taxon>
        <taxon>Heteroptera</taxon>
        <taxon>Panheteroptera</taxon>
        <taxon>Pentatomomorpha</taxon>
        <taxon>Pentatomoidea</taxon>
        <taxon>Pentatomidae</taxon>
        <taxon>Pentatominae</taxon>
        <taxon>Nezara</taxon>
    </lineage>
</organism>
<dbReference type="Proteomes" id="UP001152798">
    <property type="component" value="Chromosome 2"/>
</dbReference>
<gene>
    <name evidence="1" type="ORF">NEZAVI_LOCUS4237</name>
</gene>
<accession>A0A9P0EBW0</accession>
<keyword evidence="2" id="KW-1185">Reference proteome</keyword>
<reference evidence="1" key="1">
    <citation type="submission" date="2022-01" db="EMBL/GenBank/DDBJ databases">
        <authorList>
            <person name="King R."/>
        </authorList>
    </citation>
    <scope>NUCLEOTIDE SEQUENCE</scope>
</reference>
<dbReference type="EMBL" id="OV725078">
    <property type="protein sequence ID" value="CAH1393593.1"/>
    <property type="molecule type" value="Genomic_DNA"/>
</dbReference>